<dbReference type="EMBL" id="KQ981490">
    <property type="protein sequence ID" value="KYN41345.1"/>
    <property type="molecule type" value="Genomic_DNA"/>
</dbReference>
<organism evidence="1 2">
    <name type="scientific">Trachymyrmex septentrionalis</name>
    <dbReference type="NCBI Taxonomy" id="34720"/>
    <lineage>
        <taxon>Eukaryota</taxon>
        <taxon>Metazoa</taxon>
        <taxon>Ecdysozoa</taxon>
        <taxon>Arthropoda</taxon>
        <taxon>Hexapoda</taxon>
        <taxon>Insecta</taxon>
        <taxon>Pterygota</taxon>
        <taxon>Neoptera</taxon>
        <taxon>Endopterygota</taxon>
        <taxon>Hymenoptera</taxon>
        <taxon>Apocrita</taxon>
        <taxon>Aculeata</taxon>
        <taxon>Formicoidea</taxon>
        <taxon>Formicidae</taxon>
        <taxon>Myrmicinae</taxon>
        <taxon>Trachymyrmex</taxon>
    </lineage>
</organism>
<dbReference type="Proteomes" id="UP000078541">
    <property type="component" value="Unassembled WGS sequence"/>
</dbReference>
<name>A0A195FL00_9HYME</name>
<evidence type="ECO:0000313" key="1">
    <source>
        <dbReference type="EMBL" id="KYN41345.1"/>
    </source>
</evidence>
<sequence length="269" mass="31583">IYLGILANVSKESDFDPKYLFEVNKTVIEYNDMGKFFQTIQISSAVTCHPFLMESLYCDLHNVMISKYSNLIQTVVWNRLEDKQSFRMDFNYYGLQSILQHEKNRNKIYSRLISDIGSQFNLFFYIRNHALNSSLIENVTTLSGYICDITYDIDMTHMEKNAFKETNFNFQIKLLKDFSNQKDSRIYIVDNKTDCMSLGFHDIIMESEIVRCTHTISVTDNKLKIFTKLDHARTLKRVMIYAVHVNLIDIRSRKTVSFNDTSLNNRTIS</sequence>
<accession>A0A195FL00</accession>
<dbReference type="AlphaFoldDB" id="A0A195FL00"/>
<feature type="non-terminal residue" evidence="1">
    <location>
        <position position="1"/>
    </location>
</feature>
<evidence type="ECO:0000313" key="2">
    <source>
        <dbReference type="Proteomes" id="UP000078541"/>
    </source>
</evidence>
<keyword evidence="2" id="KW-1185">Reference proteome</keyword>
<reference evidence="1 2" key="1">
    <citation type="submission" date="2016-03" db="EMBL/GenBank/DDBJ databases">
        <title>Trachymyrmex septentrionalis WGS genome.</title>
        <authorList>
            <person name="Nygaard S."/>
            <person name="Hu H."/>
            <person name="Boomsma J."/>
            <person name="Zhang G."/>
        </authorList>
    </citation>
    <scope>NUCLEOTIDE SEQUENCE [LARGE SCALE GENOMIC DNA]</scope>
    <source>
        <strain evidence="1">Tsep2-gDNA-1</strain>
        <tissue evidence="1">Whole body</tissue>
    </source>
</reference>
<gene>
    <name evidence="1" type="ORF">ALC56_04497</name>
</gene>
<proteinExistence type="predicted"/>
<protein>
    <submittedName>
        <fullName evidence="1">Uncharacterized protein</fullName>
    </submittedName>
</protein>